<comment type="catalytic activity">
    <reaction evidence="1">
        <text>L-lysine = (3S)-3,6-diaminohexanoate</text>
        <dbReference type="Rhea" id="RHEA:19177"/>
        <dbReference type="ChEBI" id="CHEBI:32551"/>
        <dbReference type="ChEBI" id="CHEBI:57434"/>
        <dbReference type="EC" id="5.4.3.2"/>
    </reaction>
</comment>
<keyword evidence="12 14" id="KW-0411">Iron-sulfur</keyword>
<dbReference type="NCBIfam" id="TIGR00238">
    <property type="entry name" value="KamA family radical SAM protein"/>
    <property type="match status" value="1"/>
</dbReference>
<dbReference type="EC" id="5.4.3.2" evidence="5"/>
<evidence type="ECO:0000256" key="11">
    <source>
        <dbReference type="ARBA" id="ARBA00023004"/>
    </source>
</evidence>
<evidence type="ECO:0000256" key="8">
    <source>
        <dbReference type="ARBA" id="ARBA00022691"/>
    </source>
</evidence>
<dbReference type="InterPro" id="IPR025895">
    <property type="entry name" value="LAM_C_dom"/>
</dbReference>
<dbReference type="GO" id="GO:0050066">
    <property type="term" value="F:L-lysine 2,3-aminomutase activity"/>
    <property type="evidence" value="ECO:0007669"/>
    <property type="project" value="UniProtKB-EC"/>
</dbReference>
<feature type="modified residue" description="N6-(pyridoxal phosphate)lysine" evidence="15">
    <location>
        <position position="343"/>
    </location>
</feature>
<evidence type="ECO:0000256" key="3">
    <source>
        <dbReference type="ARBA" id="ARBA00001966"/>
    </source>
</evidence>
<keyword evidence="9 14" id="KW-0479">Metal-binding</keyword>
<dbReference type="InterPro" id="IPR003739">
    <property type="entry name" value="Lys_aminomutase/Glu_NH3_mut"/>
</dbReference>
<comment type="similarity">
    <text evidence="4">Belongs to the radical SAM superfamily. KamA family.</text>
</comment>
<dbReference type="InterPro" id="IPR022459">
    <property type="entry name" value="Lysine_aminomutase"/>
</dbReference>
<dbReference type="PANTHER" id="PTHR30538:SF1">
    <property type="entry name" value="L-LYSINE 2,3-AMINOMUTASE"/>
    <property type="match status" value="1"/>
</dbReference>
<dbReference type="InterPro" id="IPR013785">
    <property type="entry name" value="Aldolase_TIM"/>
</dbReference>
<dbReference type="CDD" id="cd01335">
    <property type="entry name" value="Radical_SAM"/>
    <property type="match status" value="1"/>
</dbReference>
<dbReference type="GO" id="GO:0046872">
    <property type="term" value="F:metal ion binding"/>
    <property type="evidence" value="ECO:0007669"/>
    <property type="project" value="UniProtKB-KW"/>
</dbReference>
<keyword evidence="13" id="KW-0413">Isomerase</keyword>
<keyword evidence="18" id="KW-1185">Reference proteome</keyword>
<keyword evidence="11" id="KW-0408">Iron</keyword>
<evidence type="ECO:0000256" key="4">
    <source>
        <dbReference type="ARBA" id="ARBA00008703"/>
    </source>
</evidence>
<keyword evidence="7 14" id="KW-0004">4Fe-4S</keyword>
<dbReference type="GO" id="GO:0051539">
    <property type="term" value="F:4 iron, 4 sulfur cluster binding"/>
    <property type="evidence" value="ECO:0007669"/>
    <property type="project" value="UniProtKB-KW"/>
</dbReference>
<evidence type="ECO:0000256" key="15">
    <source>
        <dbReference type="PIRSR" id="PIRSR603739-50"/>
    </source>
</evidence>
<dbReference type="EMBL" id="FMUX01000015">
    <property type="protein sequence ID" value="SCY65963.1"/>
    <property type="molecule type" value="Genomic_DNA"/>
</dbReference>
<sequence length="422" mass="48856">MKEYKRHDYKEIELYKDVPEEDWNNWKWQLRNVVTDIPTLKKIMPIDASMEQDLEKCLEKFTMAITPYYASIMEKDYHRGVIRLQAVPSINELHVAPDDQDDPLHEDVDSPVPGLTHRYPDRVLLLVTHICSMNCRHCTRRRMVGDHDTHLSRASIDKCIDYIREHKEVRDVLISGGDPFTLTDDSLEYVLKKIRAIDHVEIIRIGSRTPVVMPQRITDDLCNMLKKYHPLYVNTHFNHPDEITADSKEACERLANAGIQMGNQTVLLRDVNDCPNIMKKLMHELLRIRVKPYYIYQCDLSMGISHFRTSITKGMEIIENLRGHTTGMAVPTFVVDAPGGGGKIPVMPNYLLSQSDRRFALRNYEGVITTYTQPEEVFSNCGRCNICKENEKQYKPLDGVAKLLSGEKLYLEPANLQRRKRD</sequence>
<evidence type="ECO:0000256" key="14">
    <source>
        <dbReference type="PIRSR" id="PIRSR004911-1"/>
    </source>
</evidence>
<dbReference type="SUPFAM" id="SSF102114">
    <property type="entry name" value="Radical SAM enzymes"/>
    <property type="match status" value="1"/>
</dbReference>
<evidence type="ECO:0000256" key="2">
    <source>
        <dbReference type="ARBA" id="ARBA00001933"/>
    </source>
</evidence>
<dbReference type="RefSeq" id="WP_092212757.1">
    <property type="nucleotide sequence ID" value="NZ_FMUX01000015.1"/>
</dbReference>
<dbReference type="InterPro" id="IPR058240">
    <property type="entry name" value="rSAM_sf"/>
</dbReference>
<evidence type="ECO:0000256" key="1">
    <source>
        <dbReference type="ARBA" id="ARBA00000911"/>
    </source>
</evidence>
<feature type="binding site" evidence="14">
    <location>
        <position position="131"/>
    </location>
    <ligand>
        <name>[4Fe-4S] cluster</name>
        <dbReference type="ChEBI" id="CHEBI:49883"/>
        <note>4Fe-4S-S-AdoMet</note>
    </ligand>
</feature>
<gene>
    <name evidence="17" type="ORF">SAMN05216233_11562</name>
</gene>
<dbReference type="InterPro" id="IPR007197">
    <property type="entry name" value="rSAM"/>
</dbReference>
<evidence type="ECO:0000256" key="10">
    <source>
        <dbReference type="ARBA" id="ARBA00022898"/>
    </source>
</evidence>
<organism evidence="17 18">
    <name type="scientific">Desulfoluna spongiiphila</name>
    <dbReference type="NCBI Taxonomy" id="419481"/>
    <lineage>
        <taxon>Bacteria</taxon>
        <taxon>Pseudomonadati</taxon>
        <taxon>Thermodesulfobacteriota</taxon>
        <taxon>Desulfobacteria</taxon>
        <taxon>Desulfobacterales</taxon>
        <taxon>Desulfolunaceae</taxon>
        <taxon>Desulfoluna</taxon>
    </lineage>
</organism>
<dbReference type="Pfam" id="PF04055">
    <property type="entry name" value="Radical_SAM"/>
    <property type="match status" value="1"/>
</dbReference>
<accession>A0A1G5HQC4</accession>
<evidence type="ECO:0000256" key="7">
    <source>
        <dbReference type="ARBA" id="ARBA00022485"/>
    </source>
</evidence>
<keyword evidence="10 15" id="KW-0663">Pyridoxal phosphate</keyword>
<feature type="binding site" evidence="14">
    <location>
        <position position="135"/>
    </location>
    <ligand>
        <name>[4Fe-4S] cluster</name>
        <dbReference type="ChEBI" id="CHEBI:49883"/>
        <note>4Fe-4S-S-AdoMet</note>
    </ligand>
</feature>
<evidence type="ECO:0000313" key="17">
    <source>
        <dbReference type="EMBL" id="SCY65963.1"/>
    </source>
</evidence>
<dbReference type="Gene3D" id="6.20.120.40">
    <property type="match status" value="1"/>
</dbReference>
<evidence type="ECO:0000313" key="18">
    <source>
        <dbReference type="Proteomes" id="UP000198870"/>
    </source>
</evidence>
<dbReference type="PANTHER" id="PTHR30538">
    <property type="entry name" value="LYSINE 2,3-AMINOMUTASE-RELATED"/>
    <property type="match status" value="1"/>
</dbReference>
<dbReference type="FunFam" id="3.20.20.70:FF:000095">
    <property type="entry name" value="Lysine 2,3-aminomutase"/>
    <property type="match status" value="1"/>
</dbReference>
<dbReference type="PROSITE" id="PS51918">
    <property type="entry name" value="RADICAL_SAM"/>
    <property type="match status" value="1"/>
</dbReference>
<dbReference type="OrthoDB" id="9768064at2"/>
<evidence type="ECO:0000256" key="5">
    <source>
        <dbReference type="ARBA" id="ARBA00012144"/>
    </source>
</evidence>
<comment type="cofactor">
    <cofactor evidence="2 15">
        <name>pyridoxal 5'-phosphate</name>
        <dbReference type="ChEBI" id="CHEBI:597326"/>
    </cofactor>
</comment>
<evidence type="ECO:0000256" key="13">
    <source>
        <dbReference type="ARBA" id="ARBA00023235"/>
    </source>
</evidence>
<feature type="domain" description="Radical SAM core" evidence="16">
    <location>
        <begin position="117"/>
        <end position="329"/>
    </location>
</feature>
<dbReference type="Gene3D" id="6.10.140.1170">
    <property type="match status" value="1"/>
</dbReference>
<reference evidence="17 18" key="1">
    <citation type="submission" date="2016-10" db="EMBL/GenBank/DDBJ databases">
        <authorList>
            <person name="de Groot N.N."/>
        </authorList>
    </citation>
    <scope>NUCLEOTIDE SEQUENCE [LARGE SCALE GENOMIC DNA]</scope>
    <source>
        <strain evidence="17 18">AA1</strain>
    </source>
</reference>
<proteinExistence type="inferred from homology"/>
<dbReference type="SFLD" id="SFLDG01070">
    <property type="entry name" value="PLP-dependent"/>
    <property type="match status" value="1"/>
</dbReference>
<keyword evidence="8" id="KW-0949">S-adenosyl-L-methionine</keyword>
<evidence type="ECO:0000259" key="16">
    <source>
        <dbReference type="PROSITE" id="PS51918"/>
    </source>
</evidence>
<dbReference type="Gene3D" id="3.20.20.70">
    <property type="entry name" value="Aldolase class I"/>
    <property type="match status" value="1"/>
</dbReference>
<dbReference type="NCBIfam" id="TIGR03820">
    <property type="entry name" value="lys_2_3_AblA"/>
    <property type="match status" value="1"/>
</dbReference>
<dbReference type="SFLD" id="SFLDS00029">
    <property type="entry name" value="Radical_SAM"/>
    <property type="match status" value="1"/>
</dbReference>
<evidence type="ECO:0000256" key="6">
    <source>
        <dbReference type="ARBA" id="ARBA00022363"/>
    </source>
</evidence>
<dbReference type="STRING" id="419481.SAMN05216233_11562"/>
<evidence type="ECO:0000256" key="12">
    <source>
        <dbReference type="ARBA" id="ARBA00023014"/>
    </source>
</evidence>
<evidence type="ECO:0000256" key="9">
    <source>
        <dbReference type="ARBA" id="ARBA00022723"/>
    </source>
</evidence>
<comment type="cofactor">
    <cofactor evidence="3">
        <name>[4Fe-4S] cluster</name>
        <dbReference type="ChEBI" id="CHEBI:49883"/>
    </cofactor>
</comment>
<dbReference type="AlphaFoldDB" id="A0A1G5HQC4"/>
<dbReference type="Pfam" id="PF12544">
    <property type="entry name" value="LAM_C"/>
    <property type="match status" value="1"/>
</dbReference>
<dbReference type="Proteomes" id="UP000198870">
    <property type="component" value="Unassembled WGS sequence"/>
</dbReference>
<dbReference type="PIRSF" id="PIRSF004911">
    <property type="entry name" value="DUF160"/>
    <property type="match status" value="1"/>
</dbReference>
<protein>
    <recommendedName>
        <fullName evidence="6">L-lysine 2,3-aminomutase</fullName>
        <ecNumber evidence="5">5.4.3.2</ecNumber>
    </recommendedName>
</protein>
<name>A0A1G5HQC4_9BACT</name>
<dbReference type="SFLD" id="SFLDF00283">
    <property type="entry name" value="L-lysine_2_3-aminomutase_(LAM"/>
    <property type="match status" value="1"/>
</dbReference>
<feature type="binding site" evidence="14">
    <location>
        <position position="138"/>
    </location>
    <ligand>
        <name>[4Fe-4S] cluster</name>
        <dbReference type="ChEBI" id="CHEBI:49883"/>
        <note>4Fe-4S-S-AdoMet</note>
    </ligand>
</feature>